<dbReference type="AlphaFoldDB" id="A0A667WHN1"/>
<dbReference type="PANTHER" id="PTHR45784:SF3">
    <property type="entry name" value="C-TYPE LECTIN DOMAIN FAMILY 4 MEMBER K-LIKE-RELATED"/>
    <property type="match status" value="1"/>
</dbReference>
<name>A0A667WHN1_9TELE</name>
<dbReference type="Gene3D" id="3.10.100.10">
    <property type="entry name" value="Mannose-Binding Protein A, subunit A"/>
    <property type="match status" value="1"/>
</dbReference>
<dbReference type="PROSITE" id="PS50041">
    <property type="entry name" value="C_TYPE_LECTIN_2"/>
    <property type="match status" value="1"/>
</dbReference>
<feature type="domain" description="C-type lectin" evidence="1">
    <location>
        <begin position="64"/>
        <end position="169"/>
    </location>
</feature>
<organism evidence="2 3">
    <name type="scientific">Myripristis murdjan</name>
    <name type="common">pinecone soldierfish</name>
    <dbReference type="NCBI Taxonomy" id="586833"/>
    <lineage>
        <taxon>Eukaryota</taxon>
        <taxon>Metazoa</taxon>
        <taxon>Chordata</taxon>
        <taxon>Craniata</taxon>
        <taxon>Vertebrata</taxon>
        <taxon>Euteleostomi</taxon>
        <taxon>Actinopterygii</taxon>
        <taxon>Neopterygii</taxon>
        <taxon>Teleostei</taxon>
        <taxon>Neoteleostei</taxon>
        <taxon>Acanthomorphata</taxon>
        <taxon>Holocentriformes</taxon>
        <taxon>Holocentridae</taxon>
        <taxon>Myripristis</taxon>
    </lineage>
</organism>
<sequence length="174" mass="20359">PCLKPLLIILIIHQDVRTPKMAAFYTYKIILILIKFQQAWTKTKPIEKNIFIVFSVLFCAGRPHAPERYIRYPDTLGWSDAQKFCRERHTDLASVRSEDEKLKVQRAGDGWIGLFRDTWRWSDQSDTPFRHWAANEPGPLESRKCVYVQPTDHGWATSYCDIKRPFICREGTST</sequence>
<dbReference type="SMART" id="SM00034">
    <property type="entry name" value="CLECT"/>
    <property type="match status" value="1"/>
</dbReference>
<dbReference type="InParanoid" id="A0A667WHN1"/>
<evidence type="ECO:0000313" key="3">
    <source>
        <dbReference type="Proteomes" id="UP000472263"/>
    </source>
</evidence>
<dbReference type="InterPro" id="IPR016187">
    <property type="entry name" value="CTDL_fold"/>
</dbReference>
<dbReference type="SUPFAM" id="SSF56436">
    <property type="entry name" value="C-type lectin-like"/>
    <property type="match status" value="1"/>
</dbReference>
<dbReference type="PANTHER" id="PTHR45784">
    <property type="entry name" value="C-TYPE LECTIN DOMAIN FAMILY 20 MEMBER A-RELATED"/>
    <property type="match status" value="1"/>
</dbReference>
<proteinExistence type="predicted"/>
<dbReference type="GeneTree" id="ENSGT01100000263473"/>
<dbReference type="Ensembl" id="ENSMMDT00005005007.1">
    <property type="protein sequence ID" value="ENSMMDP00005004870.1"/>
    <property type="gene ID" value="ENSMMDG00005002692.1"/>
</dbReference>
<keyword evidence="3" id="KW-1185">Reference proteome</keyword>
<dbReference type="Proteomes" id="UP000472263">
    <property type="component" value="Chromosome 18"/>
</dbReference>
<dbReference type="InterPro" id="IPR016186">
    <property type="entry name" value="C-type_lectin-like/link_sf"/>
</dbReference>
<accession>A0A667WHN1</accession>
<dbReference type="Pfam" id="PF00059">
    <property type="entry name" value="Lectin_C"/>
    <property type="match status" value="1"/>
</dbReference>
<reference evidence="2" key="1">
    <citation type="submission" date="2019-06" db="EMBL/GenBank/DDBJ databases">
        <authorList>
            <consortium name="Wellcome Sanger Institute Data Sharing"/>
        </authorList>
    </citation>
    <scope>NUCLEOTIDE SEQUENCE [LARGE SCALE GENOMIC DNA]</scope>
</reference>
<reference evidence="2" key="3">
    <citation type="submission" date="2025-09" db="UniProtKB">
        <authorList>
            <consortium name="Ensembl"/>
        </authorList>
    </citation>
    <scope>IDENTIFICATION</scope>
</reference>
<dbReference type="InterPro" id="IPR001304">
    <property type="entry name" value="C-type_lectin-like"/>
</dbReference>
<protein>
    <recommendedName>
        <fullName evidence="1">C-type lectin domain-containing protein</fullName>
    </recommendedName>
</protein>
<evidence type="ECO:0000313" key="2">
    <source>
        <dbReference type="Ensembl" id="ENSMMDP00005004870.1"/>
    </source>
</evidence>
<evidence type="ECO:0000259" key="1">
    <source>
        <dbReference type="PROSITE" id="PS50041"/>
    </source>
</evidence>
<reference evidence="2" key="2">
    <citation type="submission" date="2025-08" db="UniProtKB">
        <authorList>
            <consortium name="Ensembl"/>
        </authorList>
    </citation>
    <scope>IDENTIFICATION</scope>
</reference>